<dbReference type="InterPro" id="IPR036291">
    <property type="entry name" value="NAD(P)-bd_dom_sf"/>
</dbReference>
<keyword evidence="4 10" id="KW-0812">Transmembrane</keyword>
<evidence type="ECO:0000256" key="8">
    <source>
        <dbReference type="ARBA" id="ARBA00023136"/>
    </source>
</evidence>
<dbReference type="Gene3D" id="3.40.50.720">
    <property type="entry name" value="NAD(P)-binding Rossmann-like Domain"/>
    <property type="match status" value="1"/>
</dbReference>
<proteinExistence type="inferred from homology"/>
<evidence type="ECO:0000256" key="9">
    <source>
        <dbReference type="ARBA" id="ARBA00052530"/>
    </source>
</evidence>
<feature type="domain" description="Thioester reductase (TE)" evidence="12">
    <location>
        <begin position="36"/>
        <end position="305"/>
    </location>
</feature>
<dbReference type="Pfam" id="PF07993">
    <property type="entry name" value="NAD_binding_4"/>
    <property type="match status" value="1"/>
</dbReference>
<organism evidence="13">
    <name type="scientific">Culex tarsalis</name>
    <name type="common">Encephalitis mosquito</name>
    <dbReference type="NCBI Taxonomy" id="7177"/>
    <lineage>
        <taxon>Eukaryota</taxon>
        <taxon>Metazoa</taxon>
        <taxon>Ecdysozoa</taxon>
        <taxon>Arthropoda</taxon>
        <taxon>Hexapoda</taxon>
        <taxon>Insecta</taxon>
        <taxon>Pterygota</taxon>
        <taxon>Neoptera</taxon>
        <taxon>Endopterygota</taxon>
        <taxon>Diptera</taxon>
        <taxon>Nematocera</taxon>
        <taxon>Culicoidea</taxon>
        <taxon>Culicidae</taxon>
        <taxon>Culicinae</taxon>
        <taxon>Culicini</taxon>
        <taxon>Culex</taxon>
        <taxon>Culex</taxon>
    </lineage>
</organism>
<evidence type="ECO:0000256" key="3">
    <source>
        <dbReference type="ARBA" id="ARBA00022516"/>
    </source>
</evidence>
<dbReference type="GO" id="GO:0005777">
    <property type="term" value="C:peroxisome"/>
    <property type="evidence" value="ECO:0007669"/>
    <property type="project" value="TreeGrafter"/>
</dbReference>
<dbReference type="GO" id="GO:0102965">
    <property type="term" value="F:alcohol-forming long-chain fatty acyl-CoA reductase activity"/>
    <property type="evidence" value="ECO:0007669"/>
    <property type="project" value="UniProtKB-EC"/>
</dbReference>
<keyword evidence="3 10" id="KW-0444">Lipid biosynthesis</keyword>
<keyword evidence="7 10" id="KW-0443">Lipid metabolism</keyword>
<dbReference type="Pfam" id="PF03015">
    <property type="entry name" value="Sterile"/>
    <property type="match status" value="1"/>
</dbReference>
<evidence type="ECO:0000256" key="6">
    <source>
        <dbReference type="ARBA" id="ARBA00022989"/>
    </source>
</evidence>
<dbReference type="GO" id="GO:0080019">
    <property type="term" value="F:alcohol-forming very long-chain fatty acyl-CoA reductase activity"/>
    <property type="evidence" value="ECO:0007669"/>
    <property type="project" value="InterPro"/>
</dbReference>
<feature type="transmembrane region" description="Helical" evidence="10">
    <location>
        <begin position="502"/>
        <end position="527"/>
    </location>
</feature>
<evidence type="ECO:0000256" key="2">
    <source>
        <dbReference type="ARBA" id="ARBA00005928"/>
    </source>
</evidence>
<protein>
    <recommendedName>
        <fullName evidence="10">Fatty acyl-CoA reductase</fullName>
        <ecNumber evidence="10">1.2.1.84</ecNumber>
    </recommendedName>
</protein>
<feature type="domain" description="Fatty acyl-CoA reductase C-terminal" evidence="11">
    <location>
        <begin position="389"/>
        <end position="482"/>
    </location>
</feature>
<name>A0A1Q3FZV2_CULTA</name>
<reference evidence="13" key="1">
    <citation type="submission" date="2017-01" db="EMBL/GenBank/DDBJ databases">
        <title>A deep insight into the sialotranscriptome of adult male and female Cluex tarsalis mosquitoes.</title>
        <authorList>
            <person name="Ribeiro J.M."/>
            <person name="Moreira F."/>
            <person name="Bernard K.A."/>
            <person name="Calvo E."/>
        </authorList>
    </citation>
    <scope>NUCLEOTIDE SEQUENCE</scope>
    <source>
        <strain evidence="13">Kern County</strain>
        <tissue evidence="13">Salivary glands</tissue>
    </source>
</reference>
<dbReference type="InterPro" id="IPR026055">
    <property type="entry name" value="FAR"/>
</dbReference>
<evidence type="ECO:0000259" key="12">
    <source>
        <dbReference type="Pfam" id="PF07993"/>
    </source>
</evidence>
<dbReference type="AlphaFoldDB" id="A0A1Q3FZV2"/>
<dbReference type="EC" id="1.2.1.84" evidence="10"/>
<dbReference type="CDD" id="cd09071">
    <property type="entry name" value="FAR_C"/>
    <property type="match status" value="1"/>
</dbReference>
<comment type="function">
    <text evidence="10">Catalyzes the reduction of fatty acyl-CoA to fatty alcohols.</text>
</comment>
<evidence type="ECO:0000256" key="7">
    <source>
        <dbReference type="ARBA" id="ARBA00023098"/>
    </source>
</evidence>
<sequence>MKRFSNHPIGLLPVEENYDPSKPSIPEFYSGKDIFITGGTGFMGRVLIEKLLRSCTGVNKIFVLLREKKQKTILERVKEMHHLPLFDKLRKEAPEMLDKIVPVKGDVMFLGLGLSTTDLQMMSNVSVIFHVAASVRFDDSLRDAILLNTRGTREVVRFGQSLKNLCVMMHVSTTYSNPDRYVIEEKIYPPYADWQDTIRIAEQFDEETLDVLAPKYMAFLPNTYVFTKSLAEQIVNDYKDKLPLILFRPSIVISSMKDPIPGWMDNFNGPVGLLVGCGIGICRTMYCDPNNIADFTPVDVCIKAMIVAAWKKGTAVEQSLASSTPFSSDSPQLPVYNCCISNLRNSTMAQIVDMGKALNSEIPLDSGLWAPGGGITQIRIRNFIQVMLYHILPAVLIDMLFKLTGQKPFLAKLQRKVYTANVALEYFILNNWDFKNTNFIKLASEIQPKDNKDFYYRDFVEFDITLYFRNCILGARRYLLKQKDEDIPKALAHQRRLRILDIVCKLLITFGFLYVLLIKIDLLGFLLHTTSYRTTYPLSLERV</sequence>
<evidence type="ECO:0000256" key="1">
    <source>
        <dbReference type="ARBA" id="ARBA00004141"/>
    </source>
</evidence>
<keyword evidence="8 10" id="KW-0472">Membrane</keyword>
<keyword evidence="6 10" id="KW-1133">Transmembrane helix</keyword>
<evidence type="ECO:0000256" key="4">
    <source>
        <dbReference type="ARBA" id="ARBA00022692"/>
    </source>
</evidence>
<dbReference type="GO" id="GO:0035336">
    <property type="term" value="P:long-chain fatty-acyl-CoA metabolic process"/>
    <property type="evidence" value="ECO:0007669"/>
    <property type="project" value="TreeGrafter"/>
</dbReference>
<dbReference type="CDD" id="cd05236">
    <property type="entry name" value="FAR-N_SDR_e"/>
    <property type="match status" value="1"/>
</dbReference>
<keyword evidence="5 10" id="KW-0521">NADP</keyword>
<dbReference type="PANTHER" id="PTHR11011">
    <property type="entry name" value="MALE STERILITY PROTEIN 2-RELATED"/>
    <property type="match status" value="1"/>
</dbReference>
<dbReference type="FunFam" id="3.40.50.720:FF:000143">
    <property type="entry name" value="Fatty acyl-CoA reductase"/>
    <property type="match status" value="1"/>
</dbReference>
<dbReference type="InterPro" id="IPR013120">
    <property type="entry name" value="FAR_NAD-bd"/>
</dbReference>
<comment type="similarity">
    <text evidence="2 10">Belongs to the fatty acyl-CoA reductase family.</text>
</comment>
<comment type="subcellular location">
    <subcellularLocation>
        <location evidence="1">Membrane</location>
        <topology evidence="1">Multi-pass membrane protein</topology>
    </subcellularLocation>
</comment>
<keyword evidence="10" id="KW-0560">Oxidoreductase</keyword>
<comment type="catalytic activity">
    <reaction evidence="9 10">
        <text>a long-chain fatty acyl-CoA + 2 NADPH + 2 H(+) = a long-chain primary fatty alcohol + 2 NADP(+) + CoA</text>
        <dbReference type="Rhea" id="RHEA:52716"/>
        <dbReference type="ChEBI" id="CHEBI:15378"/>
        <dbReference type="ChEBI" id="CHEBI:57287"/>
        <dbReference type="ChEBI" id="CHEBI:57783"/>
        <dbReference type="ChEBI" id="CHEBI:58349"/>
        <dbReference type="ChEBI" id="CHEBI:77396"/>
        <dbReference type="ChEBI" id="CHEBI:83139"/>
        <dbReference type="EC" id="1.2.1.84"/>
    </reaction>
</comment>
<evidence type="ECO:0000313" key="13">
    <source>
        <dbReference type="EMBL" id="JAV33036.1"/>
    </source>
</evidence>
<evidence type="ECO:0000256" key="10">
    <source>
        <dbReference type="RuleBase" id="RU363097"/>
    </source>
</evidence>
<dbReference type="EMBL" id="GFDL01002009">
    <property type="protein sequence ID" value="JAV33036.1"/>
    <property type="molecule type" value="Transcribed_RNA"/>
</dbReference>
<accession>A0A1Q3FZV2</accession>
<evidence type="ECO:0000259" key="11">
    <source>
        <dbReference type="Pfam" id="PF03015"/>
    </source>
</evidence>
<dbReference type="PANTHER" id="PTHR11011:SF24">
    <property type="entry name" value="FATTY ACYL-COA REDUCTASE"/>
    <property type="match status" value="1"/>
</dbReference>
<dbReference type="SUPFAM" id="SSF51735">
    <property type="entry name" value="NAD(P)-binding Rossmann-fold domains"/>
    <property type="match status" value="1"/>
</dbReference>
<dbReference type="GO" id="GO:0016020">
    <property type="term" value="C:membrane"/>
    <property type="evidence" value="ECO:0007669"/>
    <property type="project" value="UniProtKB-SubCell"/>
</dbReference>
<dbReference type="InterPro" id="IPR033640">
    <property type="entry name" value="FAR_C"/>
</dbReference>
<evidence type="ECO:0000256" key="5">
    <source>
        <dbReference type="ARBA" id="ARBA00022857"/>
    </source>
</evidence>